<dbReference type="InterPro" id="IPR001789">
    <property type="entry name" value="Sig_transdc_resp-reg_receiver"/>
</dbReference>
<dbReference type="Pfam" id="PF00072">
    <property type="entry name" value="Response_reg"/>
    <property type="match status" value="1"/>
</dbReference>
<dbReference type="Proteomes" id="UP000317171">
    <property type="component" value="Chromosome"/>
</dbReference>
<evidence type="ECO:0000256" key="2">
    <source>
        <dbReference type="PROSITE-ProRule" id="PRU00169"/>
    </source>
</evidence>
<evidence type="ECO:0000256" key="3">
    <source>
        <dbReference type="SAM" id="Coils"/>
    </source>
</evidence>
<protein>
    <submittedName>
        <fullName evidence="5">Hydrogenase transcriptional regulatory protein hupR1</fullName>
    </submittedName>
</protein>
<dbReference type="PROSITE" id="PS50110">
    <property type="entry name" value="RESPONSE_REGULATORY"/>
    <property type="match status" value="1"/>
</dbReference>
<dbReference type="Gene3D" id="3.40.50.2300">
    <property type="match status" value="1"/>
</dbReference>
<reference evidence="5 6" key="1">
    <citation type="submission" date="2019-02" db="EMBL/GenBank/DDBJ databases">
        <title>Deep-cultivation of Planctomycetes and their phenomic and genomic characterization uncovers novel biology.</title>
        <authorList>
            <person name="Wiegand S."/>
            <person name="Jogler M."/>
            <person name="Boedeker C."/>
            <person name="Pinto D."/>
            <person name="Vollmers J."/>
            <person name="Rivas-Marin E."/>
            <person name="Kohn T."/>
            <person name="Peeters S.H."/>
            <person name="Heuer A."/>
            <person name="Rast P."/>
            <person name="Oberbeckmann S."/>
            <person name="Bunk B."/>
            <person name="Jeske O."/>
            <person name="Meyerdierks A."/>
            <person name="Storesund J.E."/>
            <person name="Kallscheuer N."/>
            <person name="Luecker S."/>
            <person name="Lage O.M."/>
            <person name="Pohl T."/>
            <person name="Merkel B.J."/>
            <person name="Hornburger P."/>
            <person name="Mueller R.-W."/>
            <person name="Bruemmer F."/>
            <person name="Labrenz M."/>
            <person name="Spormann A.M."/>
            <person name="Op den Camp H."/>
            <person name="Overmann J."/>
            <person name="Amann R."/>
            <person name="Jetten M.S.M."/>
            <person name="Mascher T."/>
            <person name="Medema M.H."/>
            <person name="Devos D.P."/>
            <person name="Kaster A.-K."/>
            <person name="Ovreas L."/>
            <person name="Rohde M."/>
            <person name="Galperin M.Y."/>
            <person name="Jogler C."/>
        </authorList>
    </citation>
    <scope>NUCLEOTIDE SEQUENCE [LARGE SCALE GENOMIC DNA]</scope>
    <source>
        <strain evidence="5 6">Pan241w</strain>
    </source>
</reference>
<name>A0A517RH06_9PLAN</name>
<keyword evidence="6" id="KW-1185">Reference proteome</keyword>
<evidence type="ECO:0000259" key="4">
    <source>
        <dbReference type="PROSITE" id="PS50110"/>
    </source>
</evidence>
<dbReference type="CDD" id="cd17569">
    <property type="entry name" value="REC_HupR-like"/>
    <property type="match status" value="1"/>
</dbReference>
<sequence>MNQKTILCVDDEINVLRSLKRLLRNEDYQLITANGGEEGLAVLAEEEVSVVLSDQRMPGMTGTEFLSIVKEKYPECVRVVLSGYADAATILDSINKGAIYRFLTKPWNDEEIRVTIRQCLSQYELLQENRNLTEEIKLQNVELNRLNQQLEDLVGKSTQSLHFSQEVLAKIPIPVVGISAESIVVLANEAVDKMYPTLREVHLGSDIKDIFSSEIIETVTNCLSGSKQSETVPLTIENKQIRIHCKKLMDGDHLRGCVLSMEESYG</sequence>
<dbReference type="EMBL" id="CP036269">
    <property type="protein sequence ID" value="QDT43164.1"/>
    <property type="molecule type" value="Genomic_DNA"/>
</dbReference>
<keyword evidence="1 2" id="KW-0597">Phosphoprotein</keyword>
<organism evidence="5 6">
    <name type="scientific">Gimesia alba</name>
    <dbReference type="NCBI Taxonomy" id="2527973"/>
    <lineage>
        <taxon>Bacteria</taxon>
        <taxon>Pseudomonadati</taxon>
        <taxon>Planctomycetota</taxon>
        <taxon>Planctomycetia</taxon>
        <taxon>Planctomycetales</taxon>
        <taxon>Planctomycetaceae</taxon>
        <taxon>Gimesia</taxon>
    </lineage>
</organism>
<keyword evidence="3" id="KW-0175">Coiled coil</keyword>
<gene>
    <name evidence="5" type="primary">hupR1_1</name>
    <name evidence="5" type="ORF">Pan241w_32630</name>
</gene>
<dbReference type="AlphaFoldDB" id="A0A517RH06"/>
<dbReference type="RefSeq" id="WP_145217576.1">
    <property type="nucleotide sequence ID" value="NZ_CP036269.1"/>
</dbReference>
<dbReference type="SMART" id="SM00448">
    <property type="entry name" value="REC"/>
    <property type="match status" value="1"/>
</dbReference>
<feature type="domain" description="Response regulatory" evidence="4">
    <location>
        <begin position="5"/>
        <end position="120"/>
    </location>
</feature>
<dbReference type="InterPro" id="IPR011006">
    <property type="entry name" value="CheY-like_superfamily"/>
</dbReference>
<accession>A0A517RH06</accession>
<dbReference type="KEGG" id="gaz:Pan241w_32630"/>
<dbReference type="OrthoDB" id="9802066at2"/>
<dbReference type="PANTHER" id="PTHR44591:SF19">
    <property type="entry name" value="TWO-COMPONENT RESPONSE REGULATOR-RELATED"/>
    <property type="match status" value="1"/>
</dbReference>
<dbReference type="PANTHER" id="PTHR44591">
    <property type="entry name" value="STRESS RESPONSE REGULATOR PROTEIN 1"/>
    <property type="match status" value="1"/>
</dbReference>
<dbReference type="SUPFAM" id="SSF52172">
    <property type="entry name" value="CheY-like"/>
    <property type="match status" value="1"/>
</dbReference>
<evidence type="ECO:0000313" key="6">
    <source>
        <dbReference type="Proteomes" id="UP000317171"/>
    </source>
</evidence>
<evidence type="ECO:0000256" key="1">
    <source>
        <dbReference type="ARBA" id="ARBA00022553"/>
    </source>
</evidence>
<dbReference type="GO" id="GO:0000160">
    <property type="term" value="P:phosphorelay signal transduction system"/>
    <property type="evidence" value="ECO:0007669"/>
    <property type="project" value="InterPro"/>
</dbReference>
<feature type="coiled-coil region" evidence="3">
    <location>
        <begin position="129"/>
        <end position="156"/>
    </location>
</feature>
<feature type="modified residue" description="4-aspartylphosphate" evidence="2">
    <location>
        <position position="54"/>
    </location>
</feature>
<evidence type="ECO:0000313" key="5">
    <source>
        <dbReference type="EMBL" id="QDT43164.1"/>
    </source>
</evidence>
<proteinExistence type="predicted"/>
<dbReference type="InterPro" id="IPR050595">
    <property type="entry name" value="Bact_response_regulator"/>
</dbReference>